<dbReference type="EMBL" id="MVII01000060">
    <property type="protein sequence ID" value="ORB47475.1"/>
    <property type="molecule type" value="Genomic_DNA"/>
</dbReference>
<comment type="caution">
    <text evidence="1">The sequence shown here is derived from an EMBL/GenBank/DDBJ whole genome shotgun (WGS) entry which is preliminary data.</text>
</comment>
<dbReference type="OrthoDB" id="5184425at2"/>
<dbReference type="AlphaFoldDB" id="A0A1X0IJN0"/>
<evidence type="ECO:0000313" key="1">
    <source>
        <dbReference type="EMBL" id="ORB47475.1"/>
    </source>
</evidence>
<evidence type="ECO:0000313" key="2">
    <source>
        <dbReference type="Proteomes" id="UP000192434"/>
    </source>
</evidence>
<sequence>MAYVHEPYWLGHDGDYLKTLLLFFDGIAVTVPDYMKDAPLSADPVLAQPLSEHGLLEQLSPESLVDESATETLVEALVELITAGAFKNLDTNAAFVELSGSRLGTYGHRGLAKFLLAELEERGLAKPSEDGVSVPLHPEVRAFVLITLPQILRKSAESIGLALHPISGRPRQVQALLNLLNVDTLPSVGHIVAADLEQVTLDLATVPLDEVLDFRDAHGEAYRTYARNLRRFVRDLGPLDDADREAALLDRRDELADAADDLRRQARKAWRRPLASFSLGIAGSAVTLAGGNVPGAMIGAAAAIVGLGRRSEPGSAYSYLFQAQAKLATARGSR</sequence>
<reference evidence="1 2" key="1">
    <citation type="submission" date="2016-12" db="EMBL/GenBank/DDBJ databases">
        <title>The new phylogeny of genus Mycobacterium.</title>
        <authorList>
            <person name="Tortoli E."/>
            <person name="Trovato A."/>
            <person name="Cirillo D.M."/>
        </authorList>
    </citation>
    <scope>NUCLEOTIDE SEQUENCE [LARGE SCALE GENOMIC DNA]</scope>
    <source>
        <strain evidence="1 2">CCUG 66554</strain>
    </source>
</reference>
<organism evidence="1 2">
    <name type="scientific">Mycobacteroides saopaulense</name>
    <dbReference type="NCBI Taxonomy" id="1578165"/>
    <lineage>
        <taxon>Bacteria</taxon>
        <taxon>Bacillati</taxon>
        <taxon>Actinomycetota</taxon>
        <taxon>Actinomycetes</taxon>
        <taxon>Mycobacteriales</taxon>
        <taxon>Mycobacteriaceae</taxon>
        <taxon>Mycobacteroides</taxon>
    </lineage>
</organism>
<dbReference type="RefSeq" id="WP_083020153.1">
    <property type="nucleotide sequence ID" value="NZ_MVII01000060.1"/>
</dbReference>
<accession>A0A1X0IJN0</accession>
<name>A0A1X0IJN0_9MYCO</name>
<proteinExistence type="predicted"/>
<protein>
    <submittedName>
        <fullName evidence="1">Uncharacterized protein</fullName>
    </submittedName>
</protein>
<gene>
    <name evidence="1" type="ORF">BST43_26000</name>
</gene>
<dbReference type="Proteomes" id="UP000192434">
    <property type="component" value="Unassembled WGS sequence"/>
</dbReference>